<dbReference type="PROSITE" id="PS51257">
    <property type="entry name" value="PROKAR_LIPOPROTEIN"/>
    <property type="match status" value="1"/>
</dbReference>
<name>A0ABR3PXY4_9TREE</name>
<feature type="region of interest" description="Disordered" evidence="1">
    <location>
        <begin position="116"/>
        <end position="147"/>
    </location>
</feature>
<feature type="region of interest" description="Disordered" evidence="1">
    <location>
        <begin position="30"/>
        <end position="62"/>
    </location>
</feature>
<dbReference type="EMBL" id="JBBXJM010000005">
    <property type="protein sequence ID" value="KAL1407192.1"/>
    <property type="molecule type" value="Genomic_DNA"/>
</dbReference>
<sequence>MPALAKFIAIVLVALALVACAAPYDARSQAGLAKRQDSSADSADTTDTTDTTPAEAAADIPDSTIDVNGKAVDSGVVPAVLGPDFNATTIGLNLPPGTINTNPSFTVVRPSLPPAVASPTSSAPASTTTTSTVAASPSPVPSLIAEPSKKSGARASVWPSSSAAAAAALAVVVCAAVWV</sequence>
<keyword evidence="4" id="KW-1185">Reference proteome</keyword>
<dbReference type="RefSeq" id="XP_069207136.1">
    <property type="nucleotide sequence ID" value="XM_069355065.1"/>
</dbReference>
<evidence type="ECO:0000256" key="1">
    <source>
        <dbReference type="SAM" id="MobiDB-lite"/>
    </source>
</evidence>
<feature type="compositionally biased region" description="Low complexity" evidence="1">
    <location>
        <begin position="116"/>
        <end position="143"/>
    </location>
</feature>
<organism evidence="3 4">
    <name type="scientific">Vanrija albida</name>
    <dbReference type="NCBI Taxonomy" id="181172"/>
    <lineage>
        <taxon>Eukaryota</taxon>
        <taxon>Fungi</taxon>
        <taxon>Dikarya</taxon>
        <taxon>Basidiomycota</taxon>
        <taxon>Agaricomycotina</taxon>
        <taxon>Tremellomycetes</taxon>
        <taxon>Trichosporonales</taxon>
        <taxon>Trichosporonaceae</taxon>
        <taxon>Vanrija</taxon>
    </lineage>
</organism>
<evidence type="ECO:0000256" key="2">
    <source>
        <dbReference type="SAM" id="SignalP"/>
    </source>
</evidence>
<comment type="caution">
    <text evidence="3">The sequence shown here is derived from an EMBL/GenBank/DDBJ whole genome shotgun (WGS) entry which is preliminary data.</text>
</comment>
<gene>
    <name evidence="3" type="ORF">Q8F55_006608</name>
</gene>
<accession>A0ABR3PXY4</accession>
<proteinExistence type="predicted"/>
<feature type="chain" id="PRO_5046617498" evidence="2">
    <location>
        <begin position="22"/>
        <end position="179"/>
    </location>
</feature>
<keyword evidence="2" id="KW-0732">Signal</keyword>
<dbReference type="Proteomes" id="UP001565368">
    <property type="component" value="Unassembled WGS sequence"/>
</dbReference>
<evidence type="ECO:0000313" key="3">
    <source>
        <dbReference type="EMBL" id="KAL1407192.1"/>
    </source>
</evidence>
<feature type="compositionally biased region" description="Low complexity" evidence="1">
    <location>
        <begin position="39"/>
        <end position="59"/>
    </location>
</feature>
<reference evidence="3 4" key="1">
    <citation type="submission" date="2023-08" db="EMBL/GenBank/DDBJ databases">
        <title>Annotated Genome Sequence of Vanrija albida AlHP1.</title>
        <authorList>
            <person name="Herzog R."/>
        </authorList>
    </citation>
    <scope>NUCLEOTIDE SEQUENCE [LARGE SCALE GENOMIC DNA]</scope>
    <source>
        <strain evidence="3 4">AlHP1</strain>
    </source>
</reference>
<feature type="signal peptide" evidence="2">
    <location>
        <begin position="1"/>
        <end position="21"/>
    </location>
</feature>
<protein>
    <submittedName>
        <fullName evidence="3">Uncharacterized protein</fullName>
    </submittedName>
</protein>
<evidence type="ECO:0000313" key="4">
    <source>
        <dbReference type="Proteomes" id="UP001565368"/>
    </source>
</evidence>
<dbReference type="GeneID" id="95987651"/>